<keyword evidence="1" id="KW-0472">Membrane</keyword>
<keyword evidence="1" id="KW-1133">Transmembrane helix</keyword>
<dbReference type="AlphaFoldDB" id="A0A1R4HV06"/>
<sequence>MSLRIIFSALNVGVILLWYIEFGLFLIFRHPSFYYLNDVFISAFLCLINDLSHTFKWQIVLTIKKSA</sequence>
<evidence type="ECO:0000313" key="3">
    <source>
        <dbReference type="Proteomes" id="UP000196331"/>
    </source>
</evidence>
<name>A0A1R4HV06_9GAMM</name>
<dbReference type="Proteomes" id="UP000196331">
    <property type="component" value="Unassembled WGS sequence"/>
</dbReference>
<keyword evidence="1" id="KW-0812">Transmembrane</keyword>
<reference evidence="2 3" key="1">
    <citation type="submission" date="2017-02" db="EMBL/GenBank/DDBJ databases">
        <authorList>
            <person name="Dridi B."/>
        </authorList>
    </citation>
    <scope>NUCLEOTIDE SEQUENCE [LARGE SCALE GENOMIC DNA]</scope>
    <source>
        <strain evidence="2 3">JB380</strain>
    </source>
</reference>
<dbReference type="EMBL" id="FUKM01000020">
    <property type="protein sequence ID" value="SJN11328.1"/>
    <property type="molecule type" value="Genomic_DNA"/>
</dbReference>
<organism evidence="2 3">
    <name type="scientific">Halomonas citrativorans</name>
    <dbReference type="NCBI Taxonomy" id="2742612"/>
    <lineage>
        <taxon>Bacteria</taxon>
        <taxon>Pseudomonadati</taxon>
        <taxon>Pseudomonadota</taxon>
        <taxon>Gammaproteobacteria</taxon>
        <taxon>Oceanospirillales</taxon>
        <taxon>Halomonadaceae</taxon>
        <taxon>Halomonas</taxon>
    </lineage>
</organism>
<comment type="caution">
    <text evidence="2">The sequence shown here is derived from an EMBL/GenBank/DDBJ whole genome shotgun (WGS) entry which is preliminary data.</text>
</comment>
<protein>
    <submittedName>
        <fullName evidence="2">Uncharacterized protein</fullName>
    </submittedName>
</protein>
<feature type="transmembrane region" description="Helical" evidence="1">
    <location>
        <begin position="7"/>
        <end position="28"/>
    </location>
</feature>
<proteinExistence type="predicted"/>
<gene>
    <name evidence="2" type="ORF">CZ787_05685</name>
</gene>
<evidence type="ECO:0000313" key="2">
    <source>
        <dbReference type="EMBL" id="SJN11328.1"/>
    </source>
</evidence>
<evidence type="ECO:0000256" key="1">
    <source>
        <dbReference type="SAM" id="Phobius"/>
    </source>
</evidence>
<feature type="transmembrane region" description="Helical" evidence="1">
    <location>
        <begin position="34"/>
        <end position="51"/>
    </location>
</feature>
<accession>A0A1R4HV06</accession>